<organism evidence="1 2">
    <name type="scientific">Methyloversatilis universalis (strain ATCC BAA-1314 / DSM 25237 / JCM 13912 / CCUG 52030 / FAM5)</name>
    <dbReference type="NCBI Taxonomy" id="1000565"/>
    <lineage>
        <taxon>Bacteria</taxon>
        <taxon>Pseudomonadati</taxon>
        <taxon>Pseudomonadota</taxon>
        <taxon>Betaproteobacteria</taxon>
        <taxon>Nitrosomonadales</taxon>
        <taxon>Sterolibacteriaceae</taxon>
        <taxon>Methyloversatilis</taxon>
    </lineage>
</organism>
<protein>
    <submittedName>
        <fullName evidence="1">Uncharacterized protein</fullName>
    </submittedName>
</protein>
<evidence type="ECO:0000313" key="2">
    <source>
        <dbReference type="Proteomes" id="UP000005019"/>
    </source>
</evidence>
<dbReference type="Proteomes" id="UP000005019">
    <property type="component" value="Unassembled WGS sequence"/>
</dbReference>
<gene>
    <name evidence="1" type="ORF">METUNv1_00434</name>
</gene>
<name>F5R8F8_METUF</name>
<reference evidence="1 2" key="1">
    <citation type="journal article" date="2011" name="J. Bacteriol.">
        <title>Genome sequence of Methyloversatilis universalis FAM5T, a methylotrophic representative of the order Rhodocyclales.</title>
        <authorList>
            <person name="Kittichotirat W."/>
            <person name="Good N.M."/>
            <person name="Hall R."/>
            <person name="Bringel F."/>
            <person name="Lajus A."/>
            <person name="Medigue C."/>
            <person name="Smalley N.E."/>
            <person name="Beck D."/>
            <person name="Bumgarner R."/>
            <person name="Vuilleumier S."/>
            <person name="Kalyuzhnaya M.G."/>
        </authorList>
    </citation>
    <scope>NUCLEOTIDE SEQUENCE [LARGE SCALE GENOMIC DNA]</scope>
    <source>
        <strain evidence="2">ATCC BAA-1314 / JCM 13912 / FAM5</strain>
    </source>
</reference>
<dbReference type="RefSeq" id="WP_008058375.1">
    <property type="nucleotide sequence ID" value="NZ_AFHG01000029.1"/>
</dbReference>
<comment type="caution">
    <text evidence="1">The sequence shown here is derived from an EMBL/GenBank/DDBJ whole genome shotgun (WGS) entry which is preliminary data.</text>
</comment>
<dbReference type="AlphaFoldDB" id="F5R8F8"/>
<accession>F5R8F8</accession>
<keyword evidence="2" id="KW-1185">Reference proteome</keyword>
<dbReference type="EMBL" id="AFHG01000029">
    <property type="protein sequence ID" value="EGK73261.1"/>
    <property type="molecule type" value="Genomic_DNA"/>
</dbReference>
<dbReference type="OrthoDB" id="8811917at2"/>
<sequence>MKTLTVRVTAELQVPDDWTLVDHAAGMTALKIGDQFVDFDIAPLSTRDNDPEAMWTDEDEALTARVLDCVIELDSDLDLNYQQ</sequence>
<evidence type="ECO:0000313" key="1">
    <source>
        <dbReference type="EMBL" id="EGK73261.1"/>
    </source>
</evidence>
<proteinExistence type="predicted"/>